<name>A0A7J0BNH8_9BACT</name>
<evidence type="ECO:0000313" key="2">
    <source>
        <dbReference type="EMBL" id="GFM34821.1"/>
    </source>
</evidence>
<dbReference type="AlphaFoldDB" id="A0A7J0BNH8"/>
<dbReference type="Proteomes" id="UP000503840">
    <property type="component" value="Unassembled WGS sequence"/>
</dbReference>
<accession>A0A7J0BNH8</accession>
<feature type="compositionally biased region" description="Low complexity" evidence="1">
    <location>
        <begin position="69"/>
        <end position="80"/>
    </location>
</feature>
<comment type="caution">
    <text evidence="2">The sequence shown here is derived from an EMBL/GenBank/DDBJ whole genome shotgun (WGS) entry which is preliminary data.</text>
</comment>
<reference evidence="2 3" key="1">
    <citation type="submission" date="2020-05" db="EMBL/GenBank/DDBJ databases">
        <title>Draft genome sequence of Desulfovibrio sp. strain HN2T.</title>
        <authorList>
            <person name="Ueno A."/>
            <person name="Tamazawa S."/>
            <person name="Tamamura S."/>
            <person name="Murakami T."/>
            <person name="Kiyama T."/>
            <person name="Inomata H."/>
            <person name="Amano Y."/>
            <person name="Miyakawa K."/>
            <person name="Tamaki H."/>
            <person name="Naganuma T."/>
            <person name="Kaneko K."/>
        </authorList>
    </citation>
    <scope>NUCLEOTIDE SEQUENCE [LARGE SCALE GENOMIC DNA]</scope>
    <source>
        <strain evidence="2 3">HN2</strain>
    </source>
</reference>
<gene>
    <name evidence="2" type="ORF">DSM101010T_31860</name>
</gene>
<proteinExistence type="predicted"/>
<sequence length="158" mass="17496">MTKGSTLKAIRRFCMACQGGSSRQVAACEDTGCALHLYRSGEQIERPAPPERAGQAGQIEQSDLAGKAGQIEQSEQIEQEGQTEHAELAEQAPCPPIRTVRRFCMACCANLRAEVRACAAREDCALWSFRFGCTPETWRRVKNRRSSPRPLLLPGFKK</sequence>
<keyword evidence="3" id="KW-1185">Reference proteome</keyword>
<dbReference type="EMBL" id="BLVO01000016">
    <property type="protein sequence ID" value="GFM34821.1"/>
    <property type="molecule type" value="Genomic_DNA"/>
</dbReference>
<evidence type="ECO:0000313" key="3">
    <source>
        <dbReference type="Proteomes" id="UP000503840"/>
    </source>
</evidence>
<evidence type="ECO:0000256" key="1">
    <source>
        <dbReference type="SAM" id="MobiDB-lite"/>
    </source>
</evidence>
<organism evidence="2 3">
    <name type="scientific">Desulfovibrio subterraneus</name>
    <dbReference type="NCBI Taxonomy" id="2718620"/>
    <lineage>
        <taxon>Bacteria</taxon>
        <taxon>Pseudomonadati</taxon>
        <taxon>Thermodesulfobacteriota</taxon>
        <taxon>Desulfovibrionia</taxon>
        <taxon>Desulfovibrionales</taxon>
        <taxon>Desulfovibrionaceae</taxon>
        <taxon>Desulfovibrio</taxon>
    </lineage>
</organism>
<feature type="region of interest" description="Disordered" evidence="1">
    <location>
        <begin position="44"/>
        <end position="89"/>
    </location>
</feature>
<dbReference type="RefSeq" id="WP_174406476.1">
    <property type="nucleotide sequence ID" value="NZ_BLVO01000016.1"/>
</dbReference>
<protein>
    <submittedName>
        <fullName evidence="2">Uncharacterized protein</fullName>
    </submittedName>
</protein>